<proteinExistence type="predicted"/>
<dbReference type="Proteomes" id="UP000005667">
    <property type="component" value="Chromosome"/>
</dbReference>
<sequence>MPPAQGGIPQWGKTPPSSNVYTGTPLCYGPPRFQGAAARKRRTCLEPYPCKESRPR</sequence>
<dbReference type="HOGENOM" id="CLU_3004124_0_0_5"/>
<reference evidence="3" key="1">
    <citation type="journal article" date="2011" name="PLoS Genet.">
        <title>Azospirillum genomes reveal transition of bacteria from aquatic to terrestrial environments.</title>
        <authorList>
            <person name="Wisniewski-Dye F."/>
            <person name="Borziak K."/>
            <person name="Khalsa-Moyers G."/>
            <person name="Alexandre G."/>
            <person name="Sukharnikov L.O."/>
            <person name="Wuichet K."/>
            <person name="Hurst G.B."/>
            <person name="McDonald W.H."/>
            <person name="Robertson J.S."/>
            <person name="Barbe V."/>
            <person name="Calteau A."/>
            <person name="Rouy Z."/>
            <person name="Mangenot S."/>
            <person name="Prigent-Combaret C."/>
            <person name="Normand P."/>
            <person name="Boyer M."/>
            <person name="Siguier P."/>
            <person name="Dessaux Y."/>
            <person name="Elmerich C."/>
            <person name="Condemine G."/>
            <person name="Krishnen G."/>
            <person name="Kennedy I."/>
            <person name="Paterson A.H."/>
            <person name="Gonzalez V."/>
            <person name="Mavingui P."/>
            <person name="Zhulin I.B."/>
        </authorList>
    </citation>
    <scope>NUCLEOTIDE SEQUENCE [LARGE SCALE GENOMIC DNA]</scope>
    <source>
        <strain evidence="3">4B</strain>
    </source>
</reference>
<dbReference type="EMBL" id="FQ311868">
    <property type="protein sequence ID" value="CBS87507.1"/>
    <property type="molecule type" value="Genomic_DNA"/>
</dbReference>
<name>G7Z299_AZOL4</name>
<keyword evidence="3" id="KW-1185">Reference proteome</keyword>
<organism evidence="2 3">
    <name type="scientific">Azospirillum lipoferum (strain 4B)</name>
    <dbReference type="NCBI Taxonomy" id="862719"/>
    <lineage>
        <taxon>Bacteria</taxon>
        <taxon>Pseudomonadati</taxon>
        <taxon>Pseudomonadota</taxon>
        <taxon>Alphaproteobacteria</taxon>
        <taxon>Rhodospirillales</taxon>
        <taxon>Azospirillaceae</taxon>
        <taxon>Azospirillum</taxon>
    </lineage>
</organism>
<dbReference type="AlphaFoldDB" id="G7Z299"/>
<accession>G7Z299</accession>
<protein>
    <submittedName>
        <fullName evidence="2">Uncharacterized protein</fullName>
    </submittedName>
</protein>
<evidence type="ECO:0000313" key="2">
    <source>
        <dbReference type="EMBL" id="CBS87507.1"/>
    </source>
</evidence>
<evidence type="ECO:0000256" key="1">
    <source>
        <dbReference type="SAM" id="MobiDB-lite"/>
    </source>
</evidence>
<gene>
    <name evidence="2" type="ordered locus">AZOLI_2289</name>
</gene>
<evidence type="ECO:0000313" key="3">
    <source>
        <dbReference type="Proteomes" id="UP000005667"/>
    </source>
</evidence>
<dbReference type="STRING" id="862719.AZOLI_2289"/>
<feature type="region of interest" description="Disordered" evidence="1">
    <location>
        <begin position="1"/>
        <end position="24"/>
    </location>
</feature>
<dbReference type="KEGG" id="ali:AZOLI_2289"/>